<gene>
    <name evidence="2" type="ORF">SCF082_LOCUS971</name>
</gene>
<organism evidence="2 3">
    <name type="scientific">Durusdinium trenchii</name>
    <dbReference type="NCBI Taxonomy" id="1381693"/>
    <lineage>
        <taxon>Eukaryota</taxon>
        <taxon>Sar</taxon>
        <taxon>Alveolata</taxon>
        <taxon>Dinophyceae</taxon>
        <taxon>Suessiales</taxon>
        <taxon>Symbiodiniaceae</taxon>
        <taxon>Durusdinium</taxon>
    </lineage>
</organism>
<dbReference type="EMBL" id="CAXAMM010000447">
    <property type="protein sequence ID" value="CAK8987438.1"/>
    <property type="molecule type" value="Genomic_DNA"/>
</dbReference>
<evidence type="ECO:0008006" key="4">
    <source>
        <dbReference type="Google" id="ProtNLM"/>
    </source>
</evidence>
<reference evidence="2 3" key="1">
    <citation type="submission" date="2024-02" db="EMBL/GenBank/DDBJ databases">
        <authorList>
            <person name="Chen Y."/>
            <person name="Shah S."/>
            <person name="Dougan E. K."/>
            <person name="Thang M."/>
            <person name="Chan C."/>
        </authorList>
    </citation>
    <scope>NUCLEOTIDE SEQUENCE [LARGE SCALE GENOMIC DNA]</scope>
</reference>
<accession>A0ABP0HCD3</accession>
<feature type="region of interest" description="Disordered" evidence="1">
    <location>
        <begin position="282"/>
        <end position="334"/>
    </location>
</feature>
<sequence>MKALKQKLQRHSCTRQWVGLESDKSAVSSDEQELRQELEFQQKVTEALDAYGKVLETASYNLLEAHQSLIDLGLEALCPEFSALHRALRSLVTSLREGASAVKPSLQAHGAQLMTCAQKVKEVDEARALQKHYEDKVTTLDEEVKRKGSPALQSKVDRNHEKLQQASQSSKTAEAAAQESLRACWAKRSRLREISDTWSSTLSGALQTASALARPAEPPAGYADALNPFTDDLLNDASPASAHAAVAPAAAPAPETRAASSTTPPAAVTAAVSVAVPELGVATNPFDAESDREEEAGEWKQLESESENSTGKAEKAHDAEEKRKAFGSVSWSLG</sequence>
<evidence type="ECO:0000313" key="2">
    <source>
        <dbReference type="EMBL" id="CAK8987438.1"/>
    </source>
</evidence>
<evidence type="ECO:0000256" key="1">
    <source>
        <dbReference type="SAM" id="MobiDB-lite"/>
    </source>
</evidence>
<proteinExistence type="predicted"/>
<feature type="compositionally biased region" description="Basic and acidic residues" evidence="1">
    <location>
        <begin position="312"/>
        <end position="324"/>
    </location>
</feature>
<evidence type="ECO:0000313" key="3">
    <source>
        <dbReference type="Proteomes" id="UP001642464"/>
    </source>
</evidence>
<dbReference type="InterPro" id="IPR027267">
    <property type="entry name" value="AH/BAR_dom_sf"/>
</dbReference>
<name>A0ABP0HCD3_9DINO</name>
<keyword evidence="3" id="KW-1185">Reference proteome</keyword>
<dbReference type="Gene3D" id="1.20.1270.60">
    <property type="entry name" value="Arfaptin homology (AH) domain/BAR domain"/>
    <property type="match status" value="1"/>
</dbReference>
<protein>
    <recommendedName>
        <fullName evidence="4">BAR domain-containing protein</fullName>
    </recommendedName>
</protein>
<feature type="region of interest" description="Disordered" evidence="1">
    <location>
        <begin position="141"/>
        <end position="175"/>
    </location>
</feature>
<comment type="caution">
    <text evidence="2">The sequence shown here is derived from an EMBL/GenBank/DDBJ whole genome shotgun (WGS) entry which is preliminary data.</text>
</comment>
<dbReference type="Proteomes" id="UP001642464">
    <property type="component" value="Unassembled WGS sequence"/>
</dbReference>